<accession>A0ABR2X8R7</accession>
<dbReference type="Proteomes" id="UP001465668">
    <property type="component" value="Unassembled WGS sequence"/>
</dbReference>
<protein>
    <submittedName>
        <fullName evidence="1">Uncharacterized protein</fullName>
    </submittedName>
</protein>
<proteinExistence type="predicted"/>
<name>A0ABR2X8R7_9PEZI</name>
<organism evidence="1 2">
    <name type="scientific">Seiridium cardinale</name>
    <dbReference type="NCBI Taxonomy" id="138064"/>
    <lineage>
        <taxon>Eukaryota</taxon>
        <taxon>Fungi</taxon>
        <taxon>Dikarya</taxon>
        <taxon>Ascomycota</taxon>
        <taxon>Pezizomycotina</taxon>
        <taxon>Sordariomycetes</taxon>
        <taxon>Xylariomycetidae</taxon>
        <taxon>Amphisphaeriales</taxon>
        <taxon>Sporocadaceae</taxon>
        <taxon>Seiridium</taxon>
    </lineage>
</organism>
<reference evidence="1 2" key="1">
    <citation type="submission" date="2024-02" db="EMBL/GenBank/DDBJ databases">
        <title>First draft genome assembly of two strains of Seiridium cardinale.</title>
        <authorList>
            <person name="Emiliani G."/>
            <person name="Scali E."/>
        </authorList>
    </citation>
    <scope>NUCLEOTIDE SEQUENCE [LARGE SCALE GENOMIC DNA]</scope>
    <source>
        <strain evidence="1 2">BM-138-000479</strain>
    </source>
</reference>
<evidence type="ECO:0000313" key="2">
    <source>
        <dbReference type="Proteomes" id="UP001465668"/>
    </source>
</evidence>
<gene>
    <name evidence="1" type="ORF">SCAR479_13171</name>
</gene>
<comment type="caution">
    <text evidence="1">The sequence shown here is derived from an EMBL/GenBank/DDBJ whole genome shotgun (WGS) entry which is preliminary data.</text>
</comment>
<sequence length="158" mass="16843">MQHMGPFLGNLGRERPTPCIEPTAPCWLAIGYLPTLLCKLVCWLAKQDLDDARALLDNLLPDNCSDPTGGGGLLAIIPELPTVNTPLENEGGLAIHGVKPLEGYGRMFHGAYRERPIGLYGARVCNVTGGFSPCPKQHLNLGDVGHSEAGTDGKMSIV</sequence>
<dbReference type="EMBL" id="JARVKM010000100">
    <property type="protein sequence ID" value="KAK9770140.1"/>
    <property type="molecule type" value="Genomic_DNA"/>
</dbReference>
<keyword evidence="2" id="KW-1185">Reference proteome</keyword>
<evidence type="ECO:0000313" key="1">
    <source>
        <dbReference type="EMBL" id="KAK9770140.1"/>
    </source>
</evidence>